<dbReference type="CDD" id="cd05233">
    <property type="entry name" value="SDR_c"/>
    <property type="match status" value="1"/>
</dbReference>
<dbReference type="STRING" id="29845.A0A1V6RBL8"/>
<dbReference type="SUPFAM" id="SSF51735">
    <property type="entry name" value="NAD(P)-binding Rossmann-fold domains"/>
    <property type="match status" value="1"/>
</dbReference>
<dbReference type="Pfam" id="PF00106">
    <property type="entry name" value="adh_short"/>
    <property type="match status" value="1"/>
</dbReference>
<comment type="caution">
    <text evidence="4">The sequence shown here is derived from an EMBL/GenBank/DDBJ whole genome shotgun (WGS) entry which is preliminary data.</text>
</comment>
<dbReference type="EMBL" id="MDYP01000068">
    <property type="protein sequence ID" value="OQD98944.1"/>
    <property type="molecule type" value="Genomic_DNA"/>
</dbReference>
<dbReference type="InterPro" id="IPR002347">
    <property type="entry name" value="SDR_fam"/>
</dbReference>
<proteinExistence type="inferred from homology"/>
<dbReference type="PANTHER" id="PTHR43618:SF18">
    <property type="entry name" value="SHORT CHAIN DEHYDROGENASE_REDUCTASE FAMILY (AFU_ORTHOLOGUE AFUA_5G12480)"/>
    <property type="match status" value="1"/>
</dbReference>
<evidence type="ECO:0000256" key="1">
    <source>
        <dbReference type="ARBA" id="ARBA00006484"/>
    </source>
</evidence>
<evidence type="ECO:0000256" key="2">
    <source>
        <dbReference type="ARBA" id="ARBA00022857"/>
    </source>
</evidence>
<protein>
    <recommendedName>
        <fullName evidence="6">Ketoreductase (KR) domain-containing protein</fullName>
    </recommendedName>
</protein>
<evidence type="ECO:0000256" key="3">
    <source>
        <dbReference type="ARBA" id="ARBA00023002"/>
    </source>
</evidence>
<dbReference type="GO" id="GO:0016491">
    <property type="term" value="F:oxidoreductase activity"/>
    <property type="evidence" value="ECO:0007669"/>
    <property type="project" value="UniProtKB-KW"/>
</dbReference>
<dbReference type="PANTHER" id="PTHR43618">
    <property type="entry name" value="7-ALPHA-HYDROXYSTEROID DEHYDROGENASE"/>
    <property type="match status" value="1"/>
</dbReference>
<evidence type="ECO:0008006" key="6">
    <source>
        <dbReference type="Google" id="ProtNLM"/>
    </source>
</evidence>
<dbReference type="AlphaFoldDB" id="A0A1V6RBL8"/>
<dbReference type="PRINTS" id="PR00081">
    <property type="entry name" value="GDHRDH"/>
</dbReference>
<dbReference type="Gene3D" id="3.40.50.720">
    <property type="entry name" value="NAD(P)-binding Rossmann-like Domain"/>
    <property type="match status" value="1"/>
</dbReference>
<evidence type="ECO:0000313" key="4">
    <source>
        <dbReference type="EMBL" id="OQD98944.1"/>
    </source>
</evidence>
<evidence type="ECO:0000313" key="5">
    <source>
        <dbReference type="Proteomes" id="UP000191518"/>
    </source>
</evidence>
<dbReference type="Proteomes" id="UP000191518">
    <property type="component" value="Unassembled WGS sequence"/>
</dbReference>
<keyword evidence="3" id="KW-0560">Oxidoreductase</keyword>
<reference evidence="5" key="1">
    <citation type="journal article" date="2017" name="Nat. Microbiol.">
        <title>Global analysis of biosynthetic gene clusters reveals vast potential of secondary metabolite production in Penicillium species.</title>
        <authorList>
            <person name="Nielsen J.C."/>
            <person name="Grijseels S."/>
            <person name="Prigent S."/>
            <person name="Ji B."/>
            <person name="Dainat J."/>
            <person name="Nielsen K.F."/>
            <person name="Frisvad J.C."/>
            <person name="Workman M."/>
            <person name="Nielsen J."/>
        </authorList>
    </citation>
    <scope>NUCLEOTIDE SEQUENCE [LARGE SCALE GENOMIC DNA]</scope>
    <source>
        <strain evidence="5">IBT 29486</strain>
    </source>
</reference>
<comment type="similarity">
    <text evidence="1">Belongs to the short-chain dehydrogenases/reductases (SDR) family.</text>
</comment>
<sequence>MARALEANGAKVYILGRRKDKLDEAAATALHGNIFPLQCDVTSKSSLQSVATHIEAETGYVNLVIANSGIQGPNYSELLPGKDGKVPDIQEVQRVLWGPSMEQLAEVYNINVTGVYYTAIAFLDLLDKGNQRGNVQQTSQVLVTSSIGAFYRAWPQAGMAYTTSKAAVTHLTKSLASYLIQYRIRVNAIAPGSKITARVSLGYEKS</sequence>
<dbReference type="InterPro" id="IPR036291">
    <property type="entry name" value="NAD(P)-bd_dom_sf"/>
</dbReference>
<keyword evidence="2" id="KW-0521">NADP</keyword>
<accession>A0A1V6RBL8</accession>
<gene>
    <name evidence="4" type="ORF">PENVUL_c068G00872</name>
</gene>
<name>A0A1V6RBL8_9EURO</name>
<keyword evidence="5" id="KW-1185">Reference proteome</keyword>
<organism evidence="4 5">
    <name type="scientific">Penicillium vulpinum</name>
    <dbReference type="NCBI Taxonomy" id="29845"/>
    <lineage>
        <taxon>Eukaryota</taxon>
        <taxon>Fungi</taxon>
        <taxon>Dikarya</taxon>
        <taxon>Ascomycota</taxon>
        <taxon>Pezizomycotina</taxon>
        <taxon>Eurotiomycetes</taxon>
        <taxon>Eurotiomycetidae</taxon>
        <taxon>Eurotiales</taxon>
        <taxon>Aspergillaceae</taxon>
        <taxon>Penicillium</taxon>
    </lineage>
</organism>
<dbReference type="InterPro" id="IPR052178">
    <property type="entry name" value="Sec_Metab_Biosynth_SDR"/>
</dbReference>